<reference evidence="6 7" key="1">
    <citation type="journal article" date="2017" name="Environ. Microbiol.">
        <title>Genomic and physiological analyses of 'Reinekea forsetii' reveal a versatile opportunistic lifestyle during spring algae blooms.</title>
        <authorList>
            <person name="Avci B."/>
            <person name="Hahnke R.L."/>
            <person name="Chafee M."/>
            <person name="Fischer T."/>
            <person name="Gruber-Vodicka H."/>
            <person name="Tegetmeyer H.E."/>
            <person name="Harder J."/>
            <person name="Fuchs B.M."/>
            <person name="Amann R.I."/>
            <person name="Teeling H."/>
        </authorList>
    </citation>
    <scope>NUCLEOTIDE SEQUENCE [LARGE SCALE GENOMIC DNA]</scope>
    <source>
        <strain evidence="6 7">Hel1_31_D35</strain>
    </source>
</reference>
<dbReference type="GO" id="GO:0005524">
    <property type="term" value="F:ATP binding"/>
    <property type="evidence" value="ECO:0007669"/>
    <property type="project" value="UniProtKB-UniRule"/>
</dbReference>
<dbReference type="Gene3D" id="3.30.1490.20">
    <property type="entry name" value="ATP-grasp fold, A domain"/>
    <property type="match status" value="1"/>
</dbReference>
<dbReference type="InterPro" id="IPR052032">
    <property type="entry name" value="ATP-dep_AA_Ligase"/>
</dbReference>
<keyword evidence="7" id="KW-1185">Reference proteome</keyword>
<dbReference type="InterPro" id="IPR013815">
    <property type="entry name" value="ATP_grasp_subdomain_1"/>
</dbReference>
<dbReference type="GO" id="GO:0016874">
    <property type="term" value="F:ligase activity"/>
    <property type="evidence" value="ECO:0007669"/>
    <property type="project" value="UniProtKB-KW"/>
</dbReference>
<evidence type="ECO:0000313" key="6">
    <source>
        <dbReference type="EMBL" id="ATX77088.1"/>
    </source>
</evidence>
<dbReference type="InterPro" id="IPR011761">
    <property type="entry name" value="ATP-grasp"/>
</dbReference>
<dbReference type="PANTHER" id="PTHR43585">
    <property type="entry name" value="FUMIPYRROLE BIOSYNTHESIS PROTEIN C"/>
    <property type="match status" value="1"/>
</dbReference>
<dbReference type="Pfam" id="PF13535">
    <property type="entry name" value="ATP-grasp_4"/>
    <property type="match status" value="1"/>
</dbReference>
<dbReference type="RefSeq" id="WP_100257371.1">
    <property type="nucleotide sequence ID" value="NZ_CP011797.1"/>
</dbReference>
<dbReference type="OrthoDB" id="24041at2"/>
<feature type="domain" description="ATP-grasp" evidence="5">
    <location>
        <begin position="106"/>
        <end position="297"/>
    </location>
</feature>
<sequence>MYRVLVLDGNRSALNAIPIGFDVYFLQSLERNSLVSDHAQDHILIYRDKNEAVNIAARLHRDFKLDSVLCFYEFSLELAATIADSLSITGHSPDVIKRTRNKLAMREFFRDGIFDNVPFYNVLDIATDEHLLSGLSYPIVIKPIDGAGSAGVKILDDKGALKTFLVSTGPEDYADYMIEQFINGTEYSVEALVLEGEIYHIELTRKFKYLNQTVEIAHQYPAIVNSSIRSAITQFVSRMIQDLKIQFGPVHTEVILSDSSEIHLVETHTRYGGDRIWLMTKDVSGFGPQEAGYFTSVGLPPIKTDTAWKSAFVYFHHGPGRITSVDLQATDLQKAEVHHEIEINTAKIHSIPRSSDDRFGFSYAKFRKPHDPSALLQMFKKIILLE</sequence>
<dbReference type="PROSITE" id="PS50975">
    <property type="entry name" value="ATP_GRASP"/>
    <property type="match status" value="1"/>
</dbReference>
<dbReference type="EMBL" id="CP011797">
    <property type="protein sequence ID" value="ATX77088.1"/>
    <property type="molecule type" value="Genomic_DNA"/>
</dbReference>
<accession>A0A2K8KQR7</accession>
<dbReference type="PANTHER" id="PTHR43585:SF2">
    <property type="entry name" value="ATP-GRASP ENZYME FSQD"/>
    <property type="match status" value="1"/>
</dbReference>
<keyword evidence="2 4" id="KW-0547">Nucleotide-binding</keyword>
<keyword evidence="1" id="KW-0436">Ligase</keyword>
<name>A0A2K8KQR7_9GAMM</name>
<evidence type="ECO:0000256" key="1">
    <source>
        <dbReference type="ARBA" id="ARBA00022598"/>
    </source>
</evidence>
<proteinExistence type="predicted"/>
<evidence type="ECO:0000259" key="5">
    <source>
        <dbReference type="PROSITE" id="PS50975"/>
    </source>
</evidence>
<dbReference type="SUPFAM" id="SSF56059">
    <property type="entry name" value="Glutathione synthetase ATP-binding domain-like"/>
    <property type="match status" value="1"/>
</dbReference>
<keyword evidence="3 4" id="KW-0067">ATP-binding</keyword>
<dbReference type="Gene3D" id="3.40.50.20">
    <property type="match status" value="1"/>
</dbReference>
<evidence type="ECO:0000256" key="4">
    <source>
        <dbReference type="PROSITE-ProRule" id="PRU00409"/>
    </source>
</evidence>
<dbReference type="Gene3D" id="3.30.470.20">
    <property type="entry name" value="ATP-grasp fold, B domain"/>
    <property type="match status" value="1"/>
</dbReference>
<protein>
    <submittedName>
        <fullName evidence="6">Phosphoribosylglycinamide synthetase</fullName>
    </submittedName>
</protein>
<dbReference type="AlphaFoldDB" id="A0A2K8KQR7"/>
<evidence type="ECO:0000256" key="2">
    <source>
        <dbReference type="ARBA" id="ARBA00022741"/>
    </source>
</evidence>
<dbReference type="Proteomes" id="UP000229757">
    <property type="component" value="Chromosome"/>
</dbReference>
<dbReference type="GO" id="GO:0046872">
    <property type="term" value="F:metal ion binding"/>
    <property type="evidence" value="ECO:0007669"/>
    <property type="project" value="InterPro"/>
</dbReference>
<organism evidence="6 7">
    <name type="scientific">Reinekea forsetii</name>
    <dbReference type="NCBI Taxonomy" id="1336806"/>
    <lineage>
        <taxon>Bacteria</taxon>
        <taxon>Pseudomonadati</taxon>
        <taxon>Pseudomonadota</taxon>
        <taxon>Gammaproteobacteria</taxon>
        <taxon>Oceanospirillales</taxon>
        <taxon>Saccharospirillaceae</taxon>
        <taxon>Reinekea</taxon>
    </lineage>
</organism>
<evidence type="ECO:0000256" key="3">
    <source>
        <dbReference type="ARBA" id="ARBA00022840"/>
    </source>
</evidence>
<evidence type="ECO:0000313" key="7">
    <source>
        <dbReference type="Proteomes" id="UP000229757"/>
    </source>
</evidence>
<gene>
    <name evidence="6" type="ORF">REIFOR_01951</name>
</gene>
<dbReference type="KEGG" id="rfo:REIFOR_01951"/>